<dbReference type="InterPro" id="IPR036852">
    <property type="entry name" value="Peptidase_S8/S53_dom_sf"/>
</dbReference>
<sequence length="1217" mass="128311">MGAVSVIPHAYASTDAASTPDKPTSVDESVISRTVTLVTGDRVTVRSGGSAPGTTTVQGPDGEPVGAHVTSMGADTYVYPDSAMPYLGRGLIDKRLFNVTRLLREGYGDAERLPLILTYKNDAAAKRSGAVPEGSREVRSLDSVRGKAVTEDLGRADDFWSALTGHQAADAGSRSESASPSFAQGVAKVWLDSKIEADLADTVAQVGAPSVWAEGNTGEGVDVAVLDTGVDAQHPDLDGRIETSASFVPGQAVTDRHGHGTHVAATVAGTGAASQGKEKGVAPGADLHVGKVLNDSGSGYDSWLLAGMEWAAKDQRAKIISMSIGGDPTDGTDLLSQAVNTLSEETGALFVVAAGNNGPNASSVESPGAADAALTVGAVNGEDQIALFSSRGPRLVDHALKPEITAPGVDVLAARSQYSPGEGHYTTMSGTSMATPHVAGAAALLAAEHPDWTGQQLKDALVSTAKSTPELGPYDGGSGRLDIAATTKAPVVATGTAYLGIHPRNNKLSGAAERQVTYTNTSGTDITLDLALDAPGVPHGLITLSSDRVTVPAGGTETVTVAADLSTTSDKGLYTGVIEATGPGGQVLADTVVGVSTEDQPHHLVIKVTGRNGEPVPASITVIRENDPAGVAYPFQTGSGTADVLVPEGTYAVWAWGVVEGAHGPSSRGVGLLAAPKVVVDTDTTVTLDGTALREVKAVTPKESVDARLRMDYHRSLGDTASVTDAYTVPMAFDSMWAKPGDRVDGDEMSVTARWRKIQPELSVESGSQSFDDLWLLPGSARLPEGSRHVAAVFAGTGTAADYSGLDAKGKVAVVRRGNLDKQVTAAEKAGVKLLLIVNGEPGRYFDGVSRTPVTVATLTKDLGEHLISQVSKGGVSLRVTSHPTTDYLYDLVRHWNGRVPDNLTYRPQQRQLARVDVDFRRRSGETALDSRFDITPHRHTKVGNAPIEVTQRFRTDWVTADDSVRWMTEVFTPEVIQWGASIAYPAGSTHREQWFGPIQRPRLNDSIDLPQRSDAGFIFSVPGWGDSGADHAGIAVPGQLDQTLALYQGNTLVAETPGGYLETQTKLRPELLPYRLVATTERDPAFYPYSTRTRTTWQFVSGSGEQGRTARLPLLQLDYALDTDLEHKAARSAKVTLLPSHLPAATNAGTVRSAGLWVSYDDGATWREQRLKKTGHGWETQLRAPAGAKHVTLRAQARDSRGNSVEQTVIRAFGLR</sequence>
<evidence type="ECO:0000256" key="1">
    <source>
        <dbReference type="ARBA" id="ARBA00011073"/>
    </source>
</evidence>
<reference evidence="10" key="1">
    <citation type="submission" date="2018-06" db="EMBL/GenBank/DDBJ databases">
        <authorList>
            <person name="Li K."/>
        </authorList>
    </citation>
    <scope>NUCLEOTIDE SEQUENCE [LARGE SCALE GENOMIC DNA]</scope>
    <source>
        <strain evidence="10">ZFG47</strain>
        <plasmid evidence="10">unnamed1</plasmid>
    </source>
</reference>
<dbReference type="InterPro" id="IPR017296">
    <property type="entry name" value="Peptidase_S8A_SAM-P45"/>
</dbReference>
<keyword evidence="10" id="KW-1185">Reference proteome</keyword>
<feature type="active site" description="Charge relay system" evidence="5 6">
    <location>
        <position position="227"/>
    </location>
</feature>
<evidence type="ECO:0000256" key="6">
    <source>
        <dbReference type="PROSITE-ProRule" id="PRU01240"/>
    </source>
</evidence>
<feature type="active site" description="Charge relay system" evidence="5 6">
    <location>
        <position position="432"/>
    </location>
</feature>
<dbReference type="Pfam" id="PF00082">
    <property type="entry name" value="Peptidase_S8"/>
    <property type="match status" value="1"/>
</dbReference>
<organism evidence="9 10">
    <name type="scientific">Streptomyces cadmiisoli</name>
    <dbReference type="NCBI Taxonomy" id="2184053"/>
    <lineage>
        <taxon>Bacteria</taxon>
        <taxon>Bacillati</taxon>
        <taxon>Actinomycetota</taxon>
        <taxon>Actinomycetes</taxon>
        <taxon>Kitasatosporales</taxon>
        <taxon>Streptomycetaceae</taxon>
        <taxon>Streptomyces</taxon>
        <taxon>Streptomyces aurantiacus group</taxon>
    </lineage>
</organism>
<dbReference type="InterPro" id="IPR050131">
    <property type="entry name" value="Peptidase_S8_subtilisin-like"/>
</dbReference>
<dbReference type="Proteomes" id="UP000249616">
    <property type="component" value="Plasmid unnamed1"/>
</dbReference>
<keyword evidence="2 6" id="KW-0645">Protease</keyword>
<feature type="active site" description="Charge relay system" evidence="5 6">
    <location>
        <position position="259"/>
    </location>
</feature>
<dbReference type="SUPFAM" id="SSF52743">
    <property type="entry name" value="Subtilisin-like"/>
    <property type="match status" value="1"/>
</dbReference>
<dbReference type="PROSITE" id="PS00138">
    <property type="entry name" value="SUBTILASE_SER"/>
    <property type="match status" value="1"/>
</dbReference>
<evidence type="ECO:0000313" key="9">
    <source>
        <dbReference type="EMBL" id="AWW43661.1"/>
    </source>
</evidence>
<dbReference type="Gene3D" id="3.50.30.30">
    <property type="match status" value="1"/>
</dbReference>
<keyword evidence="3 6" id="KW-0378">Hydrolase</keyword>
<dbReference type="InterPro" id="IPR023827">
    <property type="entry name" value="Peptidase_S8_Asp-AS"/>
</dbReference>
<evidence type="ECO:0000256" key="4">
    <source>
        <dbReference type="ARBA" id="ARBA00022825"/>
    </source>
</evidence>
<protein>
    <recommendedName>
        <fullName evidence="8">Peptidase S8/S53 domain-containing protein</fullName>
    </recommendedName>
</protein>
<evidence type="ECO:0000313" key="10">
    <source>
        <dbReference type="Proteomes" id="UP000249616"/>
    </source>
</evidence>
<evidence type="ECO:0000256" key="2">
    <source>
        <dbReference type="ARBA" id="ARBA00022670"/>
    </source>
</evidence>
<geneLocation type="plasmid" evidence="9 10">
    <name>unnamed1</name>
</geneLocation>
<feature type="domain" description="Peptidase S8/S53" evidence="8">
    <location>
        <begin position="218"/>
        <end position="468"/>
    </location>
</feature>
<dbReference type="PROSITE" id="PS51892">
    <property type="entry name" value="SUBTILASE"/>
    <property type="match status" value="1"/>
</dbReference>
<dbReference type="InterPro" id="IPR023828">
    <property type="entry name" value="Peptidase_S8_Ser-AS"/>
</dbReference>
<keyword evidence="9" id="KW-0614">Plasmid</keyword>
<dbReference type="GO" id="GO:0004252">
    <property type="term" value="F:serine-type endopeptidase activity"/>
    <property type="evidence" value="ECO:0007669"/>
    <property type="project" value="UniProtKB-UniRule"/>
</dbReference>
<dbReference type="InterPro" id="IPR046450">
    <property type="entry name" value="PA_dom_sf"/>
</dbReference>
<dbReference type="PIRSF" id="PIRSF037852">
    <property type="entry name" value="Subtilisin_rel_SAV5721"/>
    <property type="match status" value="1"/>
</dbReference>
<evidence type="ECO:0000256" key="7">
    <source>
        <dbReference type="RuleBase" id="RU003355"/>
    </source>
</evidence>
<evidence type="ECO:0000256" key="3">
    <source>
        <dbReference type="ARBA" id="ARBA00022801"/>
    </source>
</evidence>
<accession>A0A2Z4JF59</accession>
<evidence type="ECO:0000259" key="8">
    <source>
        <dbReference type="Pfam" id="PF00082"/>
    </source>
</evidence>
<proteinExistence type="inferred from homology"/>
<dbReference type="PRINTS" id="PR00723">
    <property type="entry name" value="SUBTILISIN"/>
</dbReference>
<comment type="similarity">
    <text evidence="1 6 7">Belongs to the peptidase S8 family.</text>
</comment>
<dbReference type="PROSITE" id="PS00136">
    <property type="entry name" value="SUBTILASE_ASP"/>
    <property type="match status" value="1"/>
</dbReference>
<evidence type="ECO:0000256" key="5">
    <source>
        <dbReference type="PIRSR" id="PIRSR615500-1"/>
    </source>
</evidence>
<dbReference type="PANTHER" id="PTHR43806:SF65">
    <property type="entry name" value="SERINE PROTEASE APRX"/>
    <property type="match status" value="1"/>
</dbReference>
<dbReference type="InterPro" id="IPR015500">
    <property type="entry name" value="Peptidase_S8_subtilisin-rel"/>
</dbReference>
<dbReference type="AlphaFoldDB" id="A0A2Z4JF59"/>
<dbReference type="SUPFAM" id="SSF52025">
    <property type="entry name" value="PA domain"/>
    <property type="match status" value="1"/>
</dbReference>
<gene>
    <name evidence="9" type="ORF">DN051_43460</name>
</gene>
<dbReference type="EMBL" id="CP030074">
    <property type="protein sequence ID" value="AWW43661.1"/>
    <property type="molecule type" value="Genomic_DNA"/>
</dbReference>
<dbReference type="Gene3D" id="3.40.50.200">
    <property type="entry name" value="Peptidase S8/S53 domain"/>
    <property type="match status" value="1"/>
</dbReference>
<dbReference type="PANTHER" id="PTHR43806">
    <property type="entry name" value="PEPTIDASE S8"/>
    <property type="match status" value="1"/>
</dbReference>
<dbReference type="KEGG" id="scad:DN051_43460"/>
<dbReference type="GO" id="GO:0006508">
    <property type="term" value="P:proteolysis"/>
    <property type="evidence" value="ECO:0007669"/>
    <property type="project" value="UniProtKB-KW"/>
</dbReference>
<dbReference type="InterPro" id="IPR000209">
    <property type="entry name" value="Peptidase_S8/S53_dom"/>
</dbReference>
<keyword evidence="4 6" id="KW-0720">Serine protease</keyword>
<name>A0A2Z4JF59_9ACTN</name>